<comment type="subcellular location">
    <subcellularLocation>
        <location evidence="9">Cytoplasm</location>
    </subcellularLocation>
</comment>
<comment type="subunit">
    <text evidence="9">Homodimer.</text>
</comment>
<dbReference type="InterPro" id="IPR013747">
    <property type="entry name" value="ACP_syn_III_C"/>
</dbReference>
<feature type="active site" evidence="9">
    <location>
        <position position="254"/>
    </location>
</feature>
<dbReference type="Pfam" id="PF08545">
    <property type="entry name" value="ACP_syn_III"/>
    <property type="match status" value="1"/>
</dbReference>
<name>A0ABS5NVI2_9BACI</name>
<dbReference type="PANTHER" id="PTHR34069:SF2">
    <property type="entry name" value="BETA-KETOACYL-[ACYL-CARRIER-PROTEIN] SYNTHASE III"/>
    <property type="match status" value="1"/>
</dbReference>
<dbReference type="InterPro" id="IPR016039">
    <property type="entry name" value="Thiolase-like"/>
</dbReference>
<dbReference type="NCBIfam" id="NF006829">
    <property type="entry name" value="PRK09352.1"/>
    <property type="match status" value="1"/>
</dbReference>
<keyword evidence="6 9" id="KW-0443">Lipid metabolism</keyword>
<dbReference type="InterPro" id="IPR013751">
    <property type="entry name" value="ACP_syn_III_N"/>
</dbReference>
<comment type="function">
    <text evidence="9">Catalyzes the condensation reaction of fatty acid synthesis by the addition to an acyl acceptor of two carbons from malonyl-ACP. Catalyzes the first condensation reaction which initiates fatty acid synthesis and may therefore play a role in governing the total rate of fatty acid production. Possesses both acetoacetyl-ACP synthase and acetyl transacylase activities. Its substrate specificity determines the biosynthesis of branched-chain and/or straight-chain of fatty acids.</text>
</comment>
<dbReference type="InterPro" id="IPR004655">
    <property type="entry name" value="FabH"/>
</dbReference>
<dbReference type="CDD" id="cd00830">
    <property type="entry name" value="KAS_III"/>
    <property type="match status" value="1"/>
</dbReference>
<reference evidence="13 14" key="1">
    <citation type="submission" date="2021-05" db="EMBL/GenBank/DDBJ databases">
        <title>Novel Bacillus species.</title>
        <authorList>
            <person name="Liu G."/>
        </authorList>
    </citation>
    <scope>NUCLEOTIDE SEQUENCE [LARGE SCALE GENOMIC DNA]</scope>
    <source>
        <strain evidence="13 14">FJAT-49705</strain>
    </source>
</reference>
<comment type="caution">
    <text evidence="13">The sequence shown here is derived from an EMBL/GenBank/DDBJ whole genome shotgun (WGS) entry which is preliminary data.</text>
</comment>
<dbReference type="RefSeq" id="WP_213102593.1">
    <property type="nucleotide sequence ID" value="NZ_JAGYPM010000003.1"/>
</dbReference>
<comment type="domain">
    <text evidence="9">The last Arg residue of the ACP-binding site is essential for the weak association between ACP/AcpP and FabH.</text>
</comment>
<accession>A0ABS5NVI2</accession>
<comment type="catalytic activity">
    <reaction evidence="9">
        <text>malonyl-[ACP] + acetyl-CoA + H(+) = 3-oxobutanoyl-[ACP] + CO2 + CoA</text>
        <dbReference type="Rhea" id="RHEA:12080"/>
        <dbReference type="Rhea" id="RHEA-COMP:9623"/>
        <dbReference type="Rhea" id="RHEA-COMP:9625"/>
        <dbReference type="ChEBI" id="CHEBI:15378"/>
        <dbReference type="ChEBI" id="CHEBI:16526"/>
        <dbReference type="ChEBI" id="CHEBI:57287"/>
        <dbReference type="ChEBI" id="CHEBI:57288"/>
        <dbReference type="ChEBI" id="CHEBI:78449"/>
        <dbReference type="ChEBI" id="CHEBI:78450"/>
        <dbReference type="EC" id="2.3.1.180"/>
    </reaction>
</comment>
<feature type="transmembrane region" description="Helical" evidence="10">
    <location>
        <begin position="309"/>
        <end position="329"/>
    </location>
</feature>
<keyword evidence="4 9" id="KW-0808">Transferase</keyword>
<evidence type="ECO:0000256" key="9">
    <source>
        <dbReference type="HAMAP-Rule" id="MF_01815"/>
    </source>
</evidence>
<keyword evidence="3 9" id="KW-0444">Lipid biosynthesis</keyword>
<evidence type="ECO:0000256" key="8">
    <source>
        <dbReference type="ARBA" id="ARBA00023315"/>
    </source>
</evidence>
<comment type="caution">
    <text evidence="9">Lacks conserved residue(s) required for the propagation of feature annotation.</text>
</comment>
<comment type="similarity">
    <text evidence="1 9">Belongs to the thiolase-like superfamily. FabH family.</text>
</comment>
<evidence type="ECO:0000313" key="14">
    <source>
        <dbReference type="Proteomes" id="UP000681027"/>
    </source>
</evidence>
<evidence type="ECO:0000256" key="10">
    <source>
        <dbReference type="SAM" id="Phobius"/>
    </source>
</evidence>
<dbReference type="HAMAP" id="MF_01815">
    <property type="entry name" value="FabH"/>
    <property type="match status" value="1"/>
</dbReference>
<evidence type="ECO:0000259" key="11">
    <source>
        <dbReference type="Pfam" id="PF08541"/>
    </source>
</evidence>
<keyword evidence="5 9" id="KW-0276">Fatty acid metabolism</keyword>
<evidence type="ECO:0000256" key="3">
    <source>
        <dbReference type="ARBA" id="ARBA00022516"/>
    </source>
</evidence>
<gene>
    <name evidence="9" type="primary">fabH</name>
    <name evidence="13" type="ORF">KHA94_13160</name>
</gene>
<keyword evidence="7 9" id="KW-0275">Fatty acid biosynthesis</keyword>
<comment type="pathway">
    <text evidence="9">Lipid metabolism; fatty acid biosynthesis.</text>
</comment>
<dbReference type="Gene3D" id="3.40.47.10">
    <property type="match status" value="1"/>
</dbReference>
<dbReference type="SUPFAM" id="SSF53901">
    <property type="entry name" value="Thiolase-like"/>
    <property type="match status" value="1"/>
</dbReference>
<dbReference type="Pfam" id="PF08541">
    <property type="entry name" value="ACP_syn_III_C"/>
    <property type="match status" value="1"/>
</dbReference>
<evidence type="ECO:0000313" key="13">
    <source>
        <dbReference type="EMBL" id="MBS4191133.1"/>
    </source>
</evidence>
<dbReference type="PANTHER" id="PTHR34069">
    <property type="entry name" value="3-OXOACYL-[ACYL-CARRIER-PROTEIN] SYNTHASE 3"/>
    <property type="match status" value="1"/>
</dbReference>
<protein>
    <recommendedName>
        <fullName evidence="9">Beta-ketoacyl-[acyl-carrier-protein] synthase III</fullName>
        <shortName evidence="9">Beta-ketoacyl-ACP synthase III</shortName>
        <shortName evidence="9">KAS III</shortName>
        <ecNumber evidence="9">2.3.1.180</ecNumber>
    </recommendedName>
    <alternativeName>
        <fullName evidence="9">3-oxoacyl-[acyl-carrier-protein] synthase 3</fullName>
    </alternativeName>
    <alternativeName>
        <fullName evidence="9">3-oxoacyl-[acyl-carrier-protein] synthase III</fullName>
    </alternativeName>
</protein>
<sequence length="334" mass="36669">MNSKNSKARITAIGSYVPNKKMTNDDLEKLVDTNDEWIVQRTGMRERRIAEENEFTSDLCIKAVENLVQTYHKSVEDVDLIIVATTTADFPFPSVACQIQEKFNIKSSGAFDLNATCAGFAYALHVANGLITSGLHRKVLVIGGETLSKVTDYTDRSTCILFGDGAGAILVEYDDENPSFVSFIQGTNGEGGLHLYRTGLSQKMHGMELRGNGNIVQNGREVYKWAVRTVSTGIKTLLEGANLRTEDIDWFVPHSVNLRMIESICEKSNINIENTLYSVEYMGNTSAASIPLALSLGVAEKKLKYGDTVILYGFGGGLTYTGLIVKWGVPDLLN</sequence>
<keyword evidence="9" id="KW-0511">Multifunctional enzyme</keyword>
<keyword evidence="8 9" id="KW-0012">Acyltransferase</keyword>
<feature type="domain" description="Beta-ketoacyl-[acyl-carrier-protein] synthase III N-terminal" evidence="12">
    <location>
        <begin position="111"/>
        <end position="189"/>
    </location>
</feature>
<keyword evidence="2 9" id="KW-0963">Cytoplasm</keyword>
<keyword evidence="10" id="KW-1133">Transmembrane helix</keyword>
<dbReference type="EMBL" id="JAGYPM010000003">
    <property type="protein sequence ID" value="MBS4191133.1"/>
    <property type="molecule type" value="Genomic_DNA"/>
</dbReference>
<dbReference type="EC" id="2.3.1.180" evidence="9"/>
<evidence type="ECO:0000256" key="1">
    <source>
        <dbReference type="ARBA" id="ARBA00008642"/>
    </source>
</evidence>
<feature type="active site" evidence="9">
    <location>
        <position position="284"/>
    </location>
</feature>
<keyword evidence="10" id="KW-0812">Transmembrane</keyword>
<organism evidence="13 14">
    <name type="scientific">Cytobacillus citreus</name>
    <dbReference type="NCBI Taxonomy" id="2833586"/>
    <lineage>
        <taxon>Bacteria</taxon>
        <taxon>Bacillati</taxon>
        <taxon>Bacillota</taxon>
        <taxon>Bacilli</taxon>
        <taxon>Bacillales</taxon>
        <taxon>Bacillaceae</taxon>
        <taxon>Cytobacillus</taxon>
    </lineage>
</organism>
<feature type="domain" description="Beta-ketoacyl-[acyl-carrier-protein] synthase III C-terminal" evidence="11">
    <location>
        <begin position="238"/>
        <end position="327"/>
    </location>
</feature>
<evidence type="ECO:0000259" key="12">
    <source>
        <dbReference type="Pfam" id="PF08545"/>
    </source>
</evidence>
<evidence type="ECO:0000256" key="2">
    <source>
        <dbReference type="ARBA" id="ARBA00022490"/>
    </source>
</evidence>
<evidence type="ECO:0000256" key="7">
    <source>
        <dbReference type="ARBA" id="ARBA00023160"/>
    </source>
</evidence>
<evidence type="ECO:0000256" key="5">
    <source>
        <dbReference type="ARBA" id="ARBA00022832"/>
    </source>
</evidence>
<proteinExistence type="inferred from homology"/>
<dbReference type="NCBIfam" id="TIGR00747">
    <property type="entry name" value="fabH"/>
    <property type="match status" value="1"/>
</dbReference>
<evidence type="ECO:0000256" key="6">
    <source>
        <dbReference type="ARBA" id="ARBA00023098"/>
    </source>
</evidence>
<dbReference type="Proteomes" id="UP000681027">
    <property type="component" value="Unassembled WGS sequence"/>
</dbReference>
<feature type="active site" evidence="9">
    <location>
        <position position="117"/>
    </location>
</feature>
<keyword evidence="10" id="KW-0472">Membrane</keyword>
<keyword evidence="14" id="KW-1185">Reference proteome</keyword>
<evidence type="ECO:0000256" key="4">
    <source>
        <dbReference type="ARBA" id="ARBA00022679"/>
    </source>
</evidence>